<name>A0ACC3SZ46_LIPKO</name>
<gene>
    <name evidence="1" type="ORF">V1525DRAFT_405413</name>
</gene>
<evidence type="ECO:0000313" key="2">
    <source>
        <dbReference type="Proteomes" id="UP001433508"/>
    </source>
</evidence>
<organism evidence="1 2">
    <name type="scientific">Lipomyces kononenkoae</name>
    <name type="common">Yeast</name>
    <dbReference type="NCBI Taxonomy" id="34357"/>
    <lineage>
        <taxon>Eukaryota</taxon>
        <taxon>Fungi</taxon>
        <taxon>Dikarya</taxon>
        <taxon>Ascomycota</taxon>
        <taxon>Saccharomycotina</taxon>
        <taxon>Lipomycetes</taxon>
        <taxon>Lipomycetales</taxon>
        <taxon>Lipomycetaceae</taxon>
        <taxon>Lipomyces</taxon>
    </lineage>
</organism>
<protein>
    <submittedName>
        <fullName evidence="1">Uncharacterized protein</fullName>
    </submittedName>
</protein>
<keyword evidence="2" id="KW-1185">Reference proteome</keyword>
<accession>A0ACC3SZ46</accession>
<proteinExistence type="predicted"/>
<dbReference type="EMBL" id="MU971377">
    <property type="protein sequence ID" value="KAK9236921.1"/>
    <property type="molecule type" value="Genomic_DNA"/>
</dbReference>
<reference evidence="2" key="1">
    <citation type="journal article" date="2024" name="Front. Bioeng. Biotechnol.">
        <title>Genome-scale model development and genomic sequencing of the oleaginous clade Lipomyces.</title>
        <authorList>
            <person name="Czajka J.J."/>
            <person name="Han Y."/>
            <person name="Kim J."/>
            <person name="Mondo S.J."/>
            <person name="Hofstad B.A."/>
            <person name="Robles A."/>
            <person name="Haridas S."/>
            <person name="Riley R."/>
            <person name="LaButti K."/>
            <person name="Pangilinan J."/>
            <person name="Andreopoulos W."/>
            <person name="Lipzen A."/>
            <person name="Yan J."/>
            <person name="Wang M."/>
            <person name="Ng V."/>
            <person name="Grigoriev I.V."/>
            <person name="Spatafora J.W."/>
            <person name="Magnuson J.K."/>
            <person name="Baker S.E."/>
            <person name="Pomraning K.R."/>
        </authorList>
    </citation>
    <scope>NUCLEOTIDE SEQUENCE [LARGE SCALE GENOMIC DNA]</scope>
    <source>
        <strain evidence="2">CBS 7786</strain>
    </source>
</reference>
<comment type="caution">
    <text evidence="1">The sequence shown here is derived from an EMBL/GenBank/DDBJ whole genome shotgun (WGS) entry which is preliminary data.</text>
</comment>
<dbReference type="Proteomes" id="UP001433508">
    <property type="component" value="Unassembled WGS sequence"/>
</dbReference>
<evidence type="ECO:0000313" key="1">
    <source>
        <dbReference type="EMBL" id="KAK9236921.1"/>
    </source>
</evidence>
<sequence>MAIQIRRPFLIITAISLLVVIFVSVVGLESSLLQFDKYIYDGSISYQQDTLQREKSSVTPTIVVGDAVVSDRLDFQFLVPMSNSHFNFCRSLYTALINDYPPPTLINWGKTYPNRYKAHEAKIDGVLESLQKMKPDQYALIMDGFDIWYQLPYTQFAAKLLDFMQSEHRRLAIFGADKKCWPNKPNSQACTNVPNSTLPADAYGILTDSVEGMPDKSEAYKFNRPRWLNSGTVVGNVAVLAEIFSEANYTISQLPEKKVFSDQMFIAEVFGRRRSNMTLDYKSELFQTMTFSHSDVLLVDNDVATYPRIPTSQRRRIALNRISGTVPAVLHFNGPKEAMDEWWPKMWWSMQRDSPDVVEKSHRIYDSGGAFTVEGEFIPWSDLCGKTDVHDPVTWST</sequence>